<name>A0A0A9IR31_ARUDO</name>
<evidence type="ECO:0000313" key="1">
    <source>
        <dbReference type="EMBL" id="JAD95547.1"/>
    </source>
</evidence>
<dbReference type="AlphaFoldDB" id="A0A0A9IR31"/>
<protein>
    <submittedName>
        <fullName evidence="1">Uncharacterized protein</fullName>
    </submittedName>
</protein>
<accession>A0A0A9IR31</accession>
<sequence>MVVGFFSKIYGYNVKVRHCQLSKQRVMQLMNSDLKKNSSKKMNRT</sequence>
<organism evidence="1">
    <name type="scientific">Arundo donax</name>
    <name type="common">Giant reed</name>
    <name type="synonym">Donax arundinaceus</name>
    <dbReference type="NCBI Taxonomy" id="35708"/>
    <lineage>
        <taxon>Eukaryota</taxon>
        <taxon>Viridiplantae</taxon>
        <taxon>Streptophyta</taxon>
        <taxon>Embryophyta</taxon>
        <taxon>Tracheophyta</taxon>
        <taxon>Spermatophyta</taxon>
        <taxon>Magnoliopsida</taxon>
        <taxon>Liliopsida</taxon>
        <taxon>Poales</taxon>
        <taxon>Poaceae</taxon>
        <taxon>PACMAD clade</taxon>
        <taxon>Arundinoideae</taxon>
        <taxon>Arundineae</taxon>
        <taxon>Arundo</taxon>
    </lineage>
</organism>
<dbReference type="EMBL" id="GBRH01202348">
    <property type="protein sequence ID" value="JAD95547.1"/>
    <property type="molecule type" value="Transcribed_RNA"/>
</dbReference>
<reference evidence="1" key="2">
    <citation type="journal article" date="2015" name="Data Brief">
        <title>Shoot transcriptome of the giant reed, Arundo donax.</title>
        <authorList>
            <person name="Barrero R.A."/>
            <person name="Guerrero F.D."/>
            <person name="Moolhuijzen P."/>
            <person name="Goolsby J.A."/>
            <person name="Tidwell J."/>
            <person name="Bellgard S.E."/>
            <person name="Bellgard M.I."/>
        </authorList>
    </citation>
    <scope>NUCLEOTIDE SEQUENCE</scope>
    <source>
        <tissue evidence="1">Shoot tissue taken approximately 20 cm above the soil surface</tissue>
    </source>
</reference>
<proteinExistence type="predicted"/>
<reference evidence="1" key="1">
    <citation type="submission" date="2014-09" db="EMBL/GenBank/DDBJ databases">
        <authorList>
            <person name="Magalhaes I.L.F."/>
            <person name="Oliveira U."/>
            <person name="Santos F.R."/>
            <person name="Vidigal T.H.D.A."/>
            <person name="Brescovit A.D."/>
            <person name="Santos A.J."/>
        </authorList>
    </citation>
    <scope>NUCLEOTIDE SEQUENCE</scope>
    <source>
        <tissue evidence="1">Shoot tissue taken approximately 20 cm above the soil surface</tissue>
    </source>
</reference>